<evidence type="ECO:0000256" key="1">
    <source>
        <dbReference type="ARBA" id="ARBA00001436"/>
    </source>
</evidence>
<dbReference type="KEGG" id="dse:6615279"/>
<evidence type="ECO:0000256" key="8">
    <source>
        <dbReference type="ARBA" id="ARBA00023134"/>
    </source>
</evidence>
<name>B4I7H3_DROSE</name>
<evidence type="ECO:0000256" key="18">
    <source>
        <dbReference type="SAM" id="SignalP"/>
    </source>
</evidence>
<evidence type="ECO:0000259" key="19">
    <source>
        <dbReference type="PROSITE" id="PS50011"/>
    </source>
</evidence>
<dbReference type="GO" id="GO:0005886">
    <property type="term" value="C:plasma membrane"/>
    <property type="evidence" value="ECO:0007669"/>
    <property type="project" value="UniProtKB-SubCell"/>
</dbReference>
<dbReference type="PANTHER" id="PTHR11920">
    <property type="entry name" value="GUANYLYL CYCLASE"/>
    <property type="match status" value="1"/>
</dbReference>
<dbReference type="Pfam" id="PF01094">
    <property type="entry name" value="ANF_receptor"/>
    <property type="match status" value="1"/>
</dbReference>
<reference evidence="21 22" key="1">
    <citation type="journal article" date="2007" name="Nature">
        <title>Evolution of genes and genomes on the Drosophila phylogeny.</title>
        <authorList>
            <consortium name="Drosophila 12 Genomes Consortium"/>
            <person name="Clark A.G."/>
            <person name="Eisen M.B."/>
            <person name="Smith D.R."/>
            <person name="Bergman C.M."/>
            <person name="Oliver B."/>
            <person name="Markow T.A."/>
            <person name="Kaufman T.C."/>
            <person name="Kellis M."/>
            <person name="Gelbart W."/>
            <person name="Iyer V.N."/>
            <person name="Pollard D.A."/>
            <person name="Sackton T.B."/>
            <person name="Larracuente A.M."/>
            <person name="Singh N.D."/>
            <person name="Abad J.P."/>
            <person name="Abt D.N."/>
            <person name="Adryan B."/>
            <person name="Aguade M."/>
            <person name="Akashi H."/>
            <person name="Anderson W.W."/>
            <person name="Aquadro C.F."/>
            <person name="Ardell D.H."/>
            <person name="Arguello R."/>
            <person name="Artieri C.G."/>
            <person name="Barbash D.A."/>
            <person name="Barker D."/>
            <person name="Barsanti P."/>
            <person name="Batterham P."/>
            <person name="Batzoglou S."/>
            <person name="Begun D."/>
            <person name="Bhutkar A."/>
            <person name="Blanco E."/>
            <person name="Bosak S.A."/>
            <person name="Bradley R.K."/>
            <person name="Brand A.D."/>
            <person name="Brent M.R."/>
            <person name="Brooks A.N."/>
            <person name="Brown R.H."/>
            <person name="Butlin R.K."/>
            <person name="Caggese C."/>
            <person name="Calvi B.R."/>
            <person name="Bernardo de Carvalho A."/>
            <person name="Caspi A."/>
            <person name="Castrezana S."/>
            <person name="Celniker S.E."/>
            <person name="Chang J.L."/>
            <person name="Chapple C."/>
            <person name="Chatterji S."/>
            <person name="Chinwalla A."/>
            <person name="Civetta A."/>
            <person name="Clifton S.W."/>
            <person name="Comeron J.M."/>
            <person name="Costello J.C."/>
            <person name="Coyne J.A."/>
            <person name="Daub J."/>
            <person name="David R.G."/>
            <person name="Delcher A.L."/>
            <person name="Delehaunty K."/>
            <person name="Do C.B."/>
            <person name="Ebling H."/>
            <person name="Edwards K."/>
            <person name="Eickbush T."/>
            <person name="Evans J.D."/>
            <person name="Filipski A."/>
            <person name="Findeiss S."/>
            <person name="Freyhult E."/>
            <person name="Fulton L."/>
            <person name="Fulton R."/>
            <person name="Garcia A.C."/>
            <person name="Gardiner A."/>
            <person name="Garfield D.A."/>
            <person name="Garvin B.E."/>
            <person name="Gibson G."/>
            <person name="Gilbert D."/>
            <person name="Gnerre S."/>
            <person name="Godfrey J."/>
            <person name="Good R."/>
            <person name="Gotea V."/>
            <person name="Gravely B."/>
            <person name="Greenberg A.J."/>
            <person name="Griffiths-Jones S."/>
            <person name="Gross S."/>
            <person name="Guigo R."/>
            <person name="Gustafson E.A."/>
            <person name="Haerty W."/>
            <person name="Hahn M.W."/>
            <person name="Halligan D.L."/>
            <person name="Halpern A.L."/>
            <person name="Halter G.M."/>
            <person name="Han M.V."/>
            <person name="Heger A."/>
            <person name="Hillier L."/>
            <person name="Hinrichs A.S."/>
            <person name="Holmes I."/>
            <person name="Hoskins R.A."/>
            <person name="Hubisz M.J."/>
            <person name="Hultmark D."/>
            <person name="Huntley M.A."/>
            <person name="Jaffe D.B."/>
            <person name="Jagadeeshan S."/>
            <person name="Jeck W.R."/>
            <person name="Johnson J."/>
            <person name="Jones C.D."/>
            <person name="Jordan W.C."/>
            <person name="Karpen G.H."/>
            <person name="Kataoka E."/>
            <person name="Keightley P.D."/>
            <person name="Kheradpour P."/>
            <person name="Kirkness E.F."/>
            <person name="Koerich L.B."/>
            <person name="Kristiansen K."/>
            <person name="Kudrna D."/>
            <person name="Kulathinal R.J."/>
            <person name="Kumar S."/>
            <person name="Kwok R."/>
            <person name="Lander E."/>
            <person name="Langley C.H."/>
            <person name="Lapoint R."/>
            <person name="Lazzaro B.P."/>
            <person name="Lee S.J."/>
            <person name="Levesque L."/>
            <person name="Li R."/>
            <person name="Lin C.F."/>
            <person name="Lin M.F."/>
            <person name="Lindblad-Toh K."/>
            <person name="Llopart A."/>
            <person name="Long M."/>
            <person name="Low L."/>
            <person name="Lozovsky E."/>
            <person name="Lu J."/>
            <person name="Luo M."/>
            <person name="Machado C.A."/>
            <person name="Makalowski W."/>
            <person name="Marzo M."/>
            <person name="Matsuda M."/>
            <person name="Matzkin L."/>
            <person name="McAllister B."/>
            <person name="McBride C.S."/>
            <person name="McKernan B."/>
            <person name="McKernan K."/>
            <person name="Mendez-Lago M."/>
            <person name="Minx P."/>
            <person name="Mollenhauer M.U."/>
            <person name="Montooth K."/>
            <person name="Mount S.M."/>
            <person name="Mu X."/>
            <person name="Myers E."/>
            <person name="Negre B."/>
            <person name="Newfeld S."/>
            <person name="Nielsen R."/>
            <person name="Noor M.A."/>
            <person name="O'Grady P."/>
            <person name="Pachter L."/>
            <person name="Papaceit M."/>
            <person name="Parisi M.J."/>
            <person name="Parisi M."/>
            <person name="Parts L."/>
            <person name="Pedersen J.S."/>
            <person name="Pesole G."/>
            <person name="Phillippy A.M."/>
            <person name="Ponting C.P."/>
            <person name="Pop M."/>
            <person name="Porcelli D."/>
            <person name="Powell J.R."/>
            <person name="Prohaska S."/>
            <person name="Pruitt K."/>
            <person name="Puig M."/>
            <person name="Quesneville H."/>
            <person name="Ram K.R."/>
            <person name="Rand D."/>
            <person name="Rasmussen M.D."/>
            <person name="Reed L.K."/>
            <person name="Reenan R."/>
            <person name="Reily A."/>
            <person name="Remington K.A."/>
            <person name="Rieger T.T."/>
            <person name="Ritchie M.G."/>
            <person name="Robin C."/>
            <person name="Rogers Y.H."/>
            <person name="Rohde C."/>
            <person name="Rozas J."/>
            <person name="Rubenfield M.J."/>
            <person name="Ruiz A."/>
            <person name="Russo S."/>
            <person name="Salzberg S.L."/>
            <person name="Sanchez-Gracia A."/>
            <person name="Saranga D.J."/>
            <person name="Sato H."/>
            <person name="Schaeffer S.W."/>
            <person name="Schatz M.C."/>
            <person name="Schlenke T."/>
            <person name="Schwartz R."/>
            <person name="Segarra C."/>
            <person name="Singh R.S."/>
            <person name="Sirot L."/>
            <person name="Sirota M."/>
            <person name="Sisneros N.B."/>
            <person name="Smith C.D."/>
            <person name="Smith T.F."/>
            <person name="Spieth J."/>
            <person name="Stage D.E."/>
            <person name="Stark A."/>
            <person name="Stephan W."/>
            <person name="Strausberg R.L."/>
            <person name="Strempel S."/>
            <person name="Sturgill D."/>
            <person name="Sutton G."/>
            <person name="Sutton G.G."/>
            <person name="Tao W."/>
            <person name="Teichmann S."/>
            <person name="Tobari Y.N."/>
            <person name="Tomimura Y."/>
            <person name="Tsolas J.M."/>
            <person name="Valente V.L."/>
            <person name="Venter E."/>
            <person name="Venter J.C."/>
            <person name="Vicario S."/>
            <person name="Vieira F.G."/>
            <person name="Vilella A.J."/>
            <person name="Villasante A."/>
            <person name="Walenz B."/>
            <person name="Wang J."/>
            <person name="Wasserman M."/>
            <person name="Watts T."/>
            <person name="Wilson D."/>
            <person name="Wilson R.K."/>
            <person name="Wing R.A."/>
            <person name="Wolfner M.F."/>
            <person name="Wong A."/>
            <person name="Wong G.K."/>
            <person name="Wu C.I."/>
            <person name="Wu G."/>
            <person name="Yamamoto D."/>
            <person name="Yang H.P."/>
            <person name="Yang S.P."/>
            <person name="Yorke J.A."/>
            <person name="Yoshida K."/>
            <person name="Zdobnov E."/>
            <person name="Zhang P."/>
            <person name="Zhang Y."/>
            <person name="Zimin A.V."/>
            <person name="Baldwin J."/>
            <person name="Abdouelleil A."/>
            <person name="Abdulkadir J."/>
            <person name="Abebe A."/>
            <person name="Abera B."/>
            <person name="Abreu J."/>
            <person name="Acer S.C."/>
            <person name="Aftuck L."/>
            <person name="Alexander A."/>
            <person name="An P."/>
            <person name="Anderson E."/>
            <person name="Anderson S."/>
            <person name="Arachi H."/>
            <person name="Azer M."/>
            <person name="Bachantsang P."/>
            <person name="Barry A."/>
            <person name="Bayul T."/>
            <person name="Berlin A."/>
            <person name="Bessette D."/>
            <person name="Bloom T."/>
            <person name="Blye J."/>
            <person name="Boguslavskiy L."/>
            <person name="Bonnet C."/>
            <person name="Boukhgalter B."/>
            <person name="Bourzgui I."/>
            <person name="Brown A."/>
            <person name="Cahill P."/>
            <person name="Channer S."/>
            <person name="Cheshatsang Y."/>
            <person name="Chuda L."/>
            <person name="Citroen M."/>
            <person name="Collymore A."/>
            <person name="Cooke P."/>
            <person name="Costello M."/>
            <person name="D'Aco K."/>
            <person name="Daza R."/>
            <person name="De Haan G."/>
            <person name="DeGray S."/>
            <person name="DeMaso C."/>
            <person name="Dhargay N."/>
            <person name="Dooley K."/>
            <person name="Dooley E."/>
            <person name="Doricent M."/>
            <person name="Dorje P."/>
            <person name="Dorjee K."/>
            <person name="Dupes A."/>
            <person name="Elong R."/>
            <person name="Falk J."/>
            <person name="Farina A."/>
            <person name="Faro S."/>
            <person name="Ferguson D."/>
            <person name="Fisher S."/>
            <person name="Foley C.D."/>
            <person name="Franke A."/>
            <person name="Friedrich D."/>
            <person name="Gadbois L."/>
            <person name="Gearin G."/>
            <person name="Gearin C.R."/>
            <person name="Giannoukos G."/>
            <person name="Goode T."/>
            <person name="Graham J."/>
            <person name="Grandbois E."/>
            <person name="Grewal S."/>
            <person name="Gyaltsen K."/>
            <person name="Hafez N."/>
            <person name="Hagos B."/>
            <person name="Hall J."/>
            <person name="Henson C."/>
            <person name="Hollinger A."/>
            <person name="Honan T."/>
            <person name="Huard M.D."/>
            <person name="Hughes L."/>
            <person name="Hurhula B."/>
            <person name="Husby M.E."/>
            <person name="Kamat A."/>
            <person name="Kanga B."/>
            <person name="Kashin S."/>
            <person name="Khazanovich D."/>
            <person name="Kisner P."/>
            <person name="Lance K."/>
            <person name="Lara M."/>
            <person name="Lee W."/>
            <person name="Lennon N."/>
            <person name="Letendre F."/>
            <person name="LeVine R."/>
            <person name="Lipovsky A."/>
            <person name="Liu X."/>
            <person name="Liu J."/>
            <person name="Liu S."/>
            <person name="Lokyitsang T."/>
            <person name="Lokyitsang Y."/>
            <person name="Lubonja R."/>
            <person name="Lui A."/>
            <person name="MacDonald P."/>
            <person name="Magnisalis V."/>
            <person name="Maru K."/>
            <person name="Matthews C."/>
            <person name="McCusker W."/>
            <person name="McDonough S."/>
            <person name="Mehta T."/>
            <person name="Meldrim J."/>
            <person name="Meneus L."/>
            <person name="Mihai O."/>
            <person name="Mihalev A."/>
            <person name="Mihova T."/>
            <person name="Mittelman R."/>
            <person name="Mlenga V."/>
            <person name="Montmayeur A."/>
            <person name="Mulrain L."/>
            <person name="Navidi A."/>
            <person name="Naylor J."/>
            <person name="Negash T."/>
            <person name="Nguyen T."/>
            <person name="Nguyen N."/>
            <person name="Nicol R."/>
            <person name="Norbu C."/>
            <person name="Norbu N."/>
            <person name="Novod N."/>
            <person name="O'Neill B."/>
            <person name="Osman S."/>
            <person name="Markiewicz E."/>
            <person name="Oyono O.L."/>
            <person name="Patti C."/>
            <person name="Phunkhang P."/>
            <person name="Pierre F."/>
            <person name="Priest M."/>
            <person name="Raghuraman S."/>
            <person name="Rege F."/>
            <person name="Reyes R."/>
            <person name="Rise C."/>
            <person name="Rogov P."/>
            <person name="Ross K."/>
            <person name="Ryan E."/>
            <person name="Settipalli S."/>
            <person name="Shea T."/>
            <person name="Sherpa N."/>
            <person name="Shi L."/>
            <person name="Shih D."/>
            <person name="Sparrow T."/>
            <person name="Spaulding J."/>
            <person name="Stalker J."/>
            <person name="Stange-Thomann N."/>
            <person name="Stavropoulos S."/>
            <person name="Stone C."/>
            <person name="Strader C."/>
            <person name="Tesfaye S."/>
            <person name="Thomson T."/>
            <person name="Thoulutsang Y."/>
            <person name="Thoulutsang D."/>
            <person name="Topham K."/>
            <person name="Topping I."/>
            <person name="Tsamla T."/>
            <person name="Vassiliev H."/>
            <person name="Vo A."/>
            <person name="Wangchuk T."/>
            <person name="Wangdi T."/>
            <person name="Weiand M."/>
            <person name="Wilkinson J."/>
            <person name="Wilson A."/>
            <person name="Yadav S."/>
            <person name="Young G."/>
            <person name="Yu Q."/>
            <person name="Zembek L."/>
            <person name="Zhong D."/>
            <person name="Zimmer A."/>
            <person name="Zwirko Z."/>
            <person name="Jaffe D.B."/>
            <person name="Alvarez P."/>
            <person name="Brockman W."/>
            <person name="Butler J."/>
            <person name="Chin C."/>
            <person name="Gnerre S."/>
            <person name="Grabherr M."/>
            <person name="Kleber M."/>
            <person name="Mauceli E."/>
            <person name="MacCallum I."/>
        </authorList>
    </citation>
    <scope>NUCLEOTIDE SEQUENCE [LARGE SCALE GENOMIC DNA]</scope>
    <source>
        <strain evidence="22">Rob3c / Tucson 14021-0248.25</strain>
    </source>
</reference>
<evidence type="ECO:0000256" key="9">
    <source>
        <dbReference type="ARBA" id="ARBA00023136"/>
    </source>
</evidence>
<dbReference type="OMA" id="GNSPDCH"/>
<evidence type="ECO:0000256" key="15">
    <source>
        <dbReference type="RuleBase" id="RU003431"/>
    </source>
</evidence>
<dbReference type="SUPFAM" id="SSF55073">
    <property type="entry name" value="Nucleotide cyclase"/>
    <property type="match status" value="1"/>
</dbReference>
<dbReference type="SMART" id="SM00044">
    <property type="entry name" value="CYCc"/>
    <property type="match status" value="1"/>
</dbReference>
<dbReference type="GO" id="GO:0001653">
    <property type="term" value="F:peptide receptor activity"/>
    <property type="evidence" value="ECO:0007669"/>
    <property type="project" value="TreeGrafter"/>
</dbReference>
<dbReference type="Pfam" id="PF07714">
    <property type="entry name" value="PK_Tyr_Ser-Thr"/>
    <property type="match status" value="1"/>
</dbReference>
<evidence type="ECO:0000313" key="22">
    <source>
        <dbReference type="Proteomes" id="UP000001292"/>
    </source>
</evidence>
<dbReference type="SMR" id="B4I7H3"/>
<dbReference type="CDD" id="cd06352">
    <property type="entry name" value="PBP1_NPR_GC-like"/>
    <property type="match status" value="1"/>
</dbReference>
<evidence type="ECO:0000256" key="17">
    <source>
        <dbReference type="SAM" id="Phobius"/>
    </source>
</evidence>
<organism evidence="22">
    <name type="scientific">Drosophila sechellia</name>
    <name type="common">Fruit fly</name>
    <dbReference type="NCBI Taxonomy" id="7238"/>
    <lineage>
        <taxon>Eukaryota</taxon>
        <taxon>Metazoa</taxon>
        <taxon>Ecdysozoa</taxon>
        <taxon>Arthropoda</taxon>
        <taxon>Hexapoda</taxon>
        <taxon>Insecta</taxon>
        <taxon>Pterygota</taxon>
        <taxon>Neoptera</taxon>
        <taxon>Endopterygota</taxon>
        <taxon>Diptera</taxon>
        <taxon>Brachycera</taxon>
        <taxon>Muscomorpha</taxon>
        <taxon>Ephydroidea</taxon>
        <taxon>Drosophilidae</taxon>
        <taxon>Drosophila</taxon>
        <taxon>Sophophora</taxon>
    </lineage>
</organism>
<dbReference type="Gene3D" id="3.40.50.2300">
    <property type="match status" value="3"/>
</dbReference>
<keyword evidence="8" id="KW-0342">GTP-binding</keyword>
<feature type="domain" description="Guanylate cyclase" evidence="20">
    <location>
        <begin position="954"/>
        <end position="1084"/>
    </location>
</feature>
<dbReference type="SUPFAM" id="SSF56112">
    <property type="entry name" value="Protein kinase-like (PK-like)"/>
    <property type="match status" value="1"/>
</dbReference>
<dbReference type="GO" id="GO:0004016">
    <property type="term" value="F:adenylate cyclase activity"/>
    <property type="evidence" value="ECO:0007669"/>
    <property type="project" value="TreeGrafter"/>
</dbReference>
<dbReference type="STRING" id="7238.B4I7H3"/>
<dbReference type="FunFam" id="3.40.50.2300:FF:000365">
    <property type="entry name" value="Guanylate cyclase"/>
    <property type="match status" value="1"/>
</dbReference>
<comment type="catalytic activity">
    <reaction evidence="1 15">
        <text>GTP = 3',5'-cyclic GMP + diphosphate</text>
        <dbReference type="Rhea" id="RHEA:13665"/>
        <dbReference type="ChEBI" id="CHEBI:33019"/>
        <dbReference type="ChEBI" id="CHEBI:37565"/>
        <dbReference type="ChEBI" id="CHEBI:57746"/>
        <dbReference type="EC" id="4.6.1.2"/>
    </reaction>
</comment>
<dbReference type="InterPro" id="IPR011009">
    <property type="entry name" value="Kinase-like_dom_sf"/>
</dbReference>
<keyword evidence="16" id="KW-0175">Coiled coil</keyword>
<dbReference type="InterPro" id="IPR029787">
    <property type="entry name" value="Nucleotide_cyclase"/>
</dbReference>
<keyword evidence="11" id="KW-0325">Glycoprotein</keyword>
<dbReference type="InterPro" id="IPR000719">
    <property type="entry name" value="Prot_kinase_dom"/>
</dbReference>
<dbReference type="SUPFAM" id="SSF53822">
    <property type="entry name" value="Periplasmic binding protein-like I"/>
    <property type="match status" value="1"/>
</dbReference>
<dbReference type="GO" id="GO:0005525">
    <property type="term" value="F:GTP binding"/>
    <property type="evidence" value="ECO:0007669"/>
    <property type="project" value="UniProtKB-KW"/>
</dbReference>
<dbReference type="AlphaFoldDB" id="B4I7H3"/>
<dbReference type="FunFam" id="1.10.510.10:FF:000736">
    <property type="entry name" value="Guanylate cyclase"/>
    <property type="match status" value="1"/>
</dbReference>
<evidence type="ECO:0000256" key="13">
    <source>
        <dbReference type="ARBA" id="ARBA00023293"/>
    </source>
</evidence>
<keyword evidence="4 17" id="KW-0812">Transmembrane</keyword>
<dbReference type="Pfam" id="PF07701">
    <property type="entry name" value="HNOBA"/>
    <property type="match status" value="1"/>
</dbReference>
<keyword evidence="13 15" id="KW-0141">cGMP biosynthesis</keyword>
<feature type="signal peptide" evidence="18">
    <location>
        <begin position="1"/>
        <end position="20"/>
    </location>
</feature>
<dbReference type="GO" id="GO:0004672">
    <property type="term" value="F:protein kinase activity"/>
    <property type="evidence" value="ECO:0007669"/>
    <property type="project" value="InterPro"/>
</dbReference>
<evidence type="ECO:0000256" key="4">
    <source>
        <dbReference type="ARBA" id="ARBA00022692"/>
    </source>
</evidence>
<dbReference type="PROSITE" id="PS00452">
    <property type="entry name" value="GUANYLATE_CYCLASE_1"/>
    <property type="match status" value="1"/>
</dbReference>
<evidence type="ECO:0000256" key="10">
    <source>
        <dbReference type="ARBA" id="ARBA00023170"/>
    </source>
</evidence>
<keyword evidence="12 14" id="KW-0456">Lyase</keyword>
<dbReference type="Gene3D" id="3.30.70.1230">
    <property type="entry name" value="Nucleotide cyclase"/>
    <property type="match status" value="1"/>
</dbReference>
<dbReference type="EC" id="4.6.1.2" evidence="3 15"/>
<dbReference type="Proteomes" id="UP000001292">
    <property type="component" value="Unassembled WGS sequence"/>
</dbReference>
<proteinExistence type="inferred from homology"/>
<evidence type="ECO:0000256" key="12">
    <source>
        <dbReference type="ARBA" id="ARBA00023239"/>
    </source>
</evidence>
<evidence type="ECO:0000256" key="11">
    <source>
        <dbReference type="ARBA" id="ARBA00023180"/>
    </source>
</evidence>
<keyword evidence="5 18" id="KW-0732">Signal</keyword>
<dbReference type="CDD" id="cd07302">
    <property type="entry name" value="CHD"/>
    <property type="match status" value="1"/>
</dbReference>
<dbReference type="GO" id="GO:0035556">
    <property type="term" value="P:intracellular signal transduction"/>
    <property type="evidence" value="ECO:0007669"/>
    <property type="project" value="InterPro"/>
</dbReference>
<dbReference type="HOGENOM" id="CLU_001072_1_3_1"/>
<dbReference type="InterPro" id="IPR001245">
    <property type="entry name" value="Ser-Thr/Tyr_kinase_cat_dom"/>
</dbReference>
<evidence type="ECO:0000256" key="5">
    <source>
        <dbReference type="ARBA" id="ARBA00022729"/>
    </source>
</evidence>
<evidence type="ECO:0000256" key="14">
    <source>
        <dbReference type="RuleBase" id="RU000405"/>
    </source>
</evidence>
<dbReference type="FunFam" id="3.30.70.1230:FF:000037">
    <property type="entry name" value="Guanylate cyclase"/>
    <property type="match status" value="1"/>
</dbReference>
<dbReference type="InterPro" id="IPR018297">
    <property type="entry name" value="A/G_cyclase_CS"/>
</dbReference>
<dbReference type="GO" id="GO:0005524">
    <property type="term" value="F:ATP binding"/>
    <property type="evidence" value="ECO:0007669"/>
    <property type="project" value="InterPro"/>
</dbReference>
<accession>B4I7H3</accession>
<dbReference type="FunFam" id="3.40.50.2300:FF:000234">
    <property type="entry name" value="Guanylate cyclase"/>
    <property type="match status" value="1"/>
</dbReference>
<feature type="chain" id="PRO_5002809878" description="Guanylate cyclase" evidence="18">
    <location>
        <begin position="21"/>
        <end position="1161"/>
    </location>
</feature>
<dbReference type="FunFam" id="3.40.50.2300:FF:000153">
    <property type="entry name" value="Guanylate cyclase"/>
    <property type="match status" value="1"/>
</dbReference>
<comment type="similarity">
    <text evidence="14">Belongs to the adenylyl cyclase class-4/guanylyl cyclase family.</text>
</comment>
<keyword evidence="7 17" id="KW-1133">Transmembrane helix</keyword>
<evidence type="ECO:0000256" key="2">
    <source>
        <dbReference type="ARBA" id="ARBA00004251"/>
    </source>
</evidence>
<dbReference type="PROSITE" id="PS50125">
    <property type="entry name" value="GUANYLATE_CYCLASE_2"/>
    <property type="match status" value="1"/>
</dbReference>
<keyword evidence="6" id="KW-0547">Nucleotide-binding</keyword>
<dbReference type="Gene3D" id="1.10.510.10">
    <property type="entry name" value="Transferase(Phosphotransferase) domain 1"/>
    <property type="match status" value="1"/>
</dbReference>
<dbReference type="InterPro" id="IPR011645">
    <property type="entry name" value="HNOB_dom_associated"/>
</dbReference>
<dbReference type="PhylomeDB" id="B4I7H3"/>
<dbReference type="GO" id="GO:0007168">
    <property type="term" value="P:receptor guanylyl cyclase signaling pathway"/>
    <property type="evidence" value="ECO:0007669"/>
    <property type="project" value="TreeGrafter"/>
</dbReference>
<evidence type="ECO:0000256" key="7">
    <source>
        <dbReference type="ARBA" id="ARBA00022989"/>
    </source>
</evidence>
<gene>
    <name evidence="21" type="primary">Dsec\GM15763</name>
    <name evidence="21" type="ORF">Dsec_GM15763</name>
</gene>
<feature type="coiled-coil region" evidence="16">
    <location>
        <begin position="891"/>
        <end position="922"/>
    </location>
</feature>
<evidence type="ECO:0000256" key="3">
    <source>
        <dbReference type="ARBA" id="ARBA00012202"/>
    </source>
</evidence>
<keyword evidence="10" id="KW-0675">Receptor</keyword>
<sequence length="1161" mass="130989">MHLLGISIHVFFLMFANCFSAHPNPRRNEITWDDLNKDISLDSTTSLVGFNASDAGLEQRMYERSRESKSPQLSRYNEVGEMSSTMRVYNVGVLMASHLDSPFDLERCGPAVDLALDEINKVFLKPHNITLLKKKGSYPSCSGARAPGLAADMYFQDDVIAFIGPACAFALEPVARLAAYWNKPIITGMGDQPPSSEGELTVTSGILGRIHKWKNENTGMFKDKSKYPTLTRMSYCQCRLILVFASVIRQFNWNHVALLVDRSELFSWTVGKNLEYGLRQEGLLSFVKELNGNEEEVYENYLKDASMYARVVILSVRGVLVRKFMLAAHSLGMTNGEWVFLDVEIFQSEYWGDKGWEMKDEHDAKARKAYEALLRVSLLQPTSPKFQDFADNVRENALYDYNYTFGEGEEVNFFIGAFYDGVYLLGMALNETLTEGGDIRDGVNITRRMWNRTFEGITGHVRIDDNGDRDADYSILDLDPINGKFSVVAHYSGVHKVYSAVHGKKIHWPGGREEPPPDVPPCGFLGNSTDCVGNFSTIMYSLFGLLLFLGMVFLVICLLQKQMKLSKELNNMSWRVRPDDVLIEMGGMFGSKGGLQRLDVENISLQQFGIHSGRASIASFTSLPPQVYTTIGQFKGERVAIKKVNVKKVDLTPQLLWEIKQARDVSHENTVRFVGACIDLPRPTVLILTEYCSRGSLKDVLENEAIELDWNFRMSLIHDIVKGMNYLHNSDVAAHGKLRSCNCLIDGRFVLKISDFGLRTLTTPSDFVRDQNYYLKLLWIAPELLPLTTIPGCCPATQRGDVYSFGIILEEIVNRGGPYQEARQQMDVHTILHKVRQCNGFRPLIRERECPPDLLELMEKCWADNQEERPTFSTIRSNIRTIMKGFCENLMDDLLNRMEQYANNLESLVEEKTRQLSLEKQRTEELLYQILPRPVAQQLMAGDLVEPEEFSSVTIYFSDIVGFTELCARSSPMDVVNFLNDLYSTFDRIIGFYDVYKVETIGDAYLVVSGLPEPNGDKHAREIALMALDILRAVSSFNLRHKPEYKIQIRIGMHSGSVCAGVVGKKMPHYCLFGDTVNTASRMESTGQPGKIHVSSATKAILDKFGTFQMEQRGDVELKGKGTVTTYWLNSTSEGEARPPTPQILTTDEVPFPLLFAGMGK</sequence>
<dbReference type="GO" id="GO:0004383">
    <property type="term" value="F:guanylate cyclase activity"/>
    <property type="evidence" value="ECO:0007669"/>
    <property type="project" value="UniProtKB-EC"/>
</dbReference>
<dbReference type="InterPro" id="IPR001170">
    <property type="entry name" value="ANPR/GUC"/>
</dbReference>
<evidence type="ECO:0000313" key="21">
    <source>
        <dbReference type="EMBL" id="EDW56548.1"/>
    </source>
</evidence>
<feature type="domain" description="Protein kinase" evidence="19">
    <location>
        <begin position="583"/>
        <end position="883"/>
    </location>
</feature>
<dbReference type="PROSITE" id="PS50011">
    <property type="entry name" value="PROTEIN_KINASE_DOM"/>
    <property type="match status" value="1"/>
</dbReference>
<dbReference type="InterPro" id="IPR050401">
    <property type="entry name" value="Cyclic_nucleotide_synthase"/>
</dbReference>
<evidence type="ECO:0000256" key="6">
    <source>
        <dbReference type="ARBA" id="ARBA00022741"/>
    </source>
</evidence>
<dbReference type="Pfam" id="PF00211">
    <property type="entry name" value="Guanylate_cyc"/>
    <property type="match status" value="1"/>
</dbReference>
<dbReference type="PANTHER" id="PTHR11920:SF274">
    <property type="entry name" value="GUANYLATE CYCLASE"/>
    <property type="match status" value="1"/>
</dbReference>
<evidence type="ECO:0000259" key="20">
    <source>
        <dbReference type="PROSITE" id="PS50125"/>
    </source>
</evidence>
<dbReference type="InterPro" id="IPR001054">
    <property type="entry name" value="A/G_cyclase"/>
</dbReference>
<dbReference type="EMBL" id="CH480824">
    <property type="protein sequence ID" value="EDW56548.1"/>
    <property type="molecule type" value="Genomic_DNA"/>
</dbReference>
<dbReference type="PRINTS" id="PR00255">
    <property type="entry name" value="NATPEPTIDER"/>
</dbReference>
<keyword evidence="22" id="KW-1185">Reference proteome</keyword>
<comment type="subcellular location">
    <subcellularLocation>
        <location evidence="2">Cell membrane</location>
        <topology evidence="2">Single-pass type I membrane protein</topology>
    </subcellularLocation>
</comment>
<evidence type="ECO:0000256" key="16">
    <source>
        <dbReference type="SAM" id="Coils"/>
    </source>
</evidence>
<protein>
    <recommendedName>
        <fullName evidence="3 15">Guanylate cyclase</fullName>
        <ecNumber evidence="3 15">4.6.1.2</ecNumber>
    </recommendedName>
</protein>
<dbReference type="OrthoDB" id="1890790at2759"/>
<keyword evidence="9 17" id="KW-0472">Membrane</keyword>
<dbReference type="InterPro" id="IPR028082">
    <property type="entry name" value="Peripla_BP_I"/>
</dbReference>
<feature type="transmembrane region" description="Helical" evidence="17">
    <location>
        <begin position="538"/>
        <end position="559"/>
    </location>
</feature>
<dbReference type="InterPro" id="IPR001828">
    <property type="entry name" value="ANF_lig-bd_rcpt"/>
</dbReference>